<feature type="transmembrane region" description="Helical" evidence="8">
    <location>
        <begin position="139"/>
        <end position="161"/>
    </location>
</feature>
<feature type="domain" description="Mechanosensitive ion channel MscS" evidence="9">
    <location>
        <begin position="188"/>
        <end position="250"/>
    </location>
</feature>
<feature type="region of interest" description="Disordered" evidence="7">
    <location>
        <begin position="342"/>
        <end position="372"/>
    </location>
</feature>
<evidence type="ECO:0000256" key="2">
    <source>
        <dbReference type="ARBA" id="ARBA00008017"/>
    </source>
</evidence>
<dbReference type="Pfam" id="PF21082">
    <property type="entry name" value="MS_channel_3rd"/>
    <property type="match status" value="1"/>
</dbReference>
<dbReference type="PANTHER" id="PTHR30221:SF20">
    <property type="entry name" value="SMALL-CONDUCTANCE MECHANOSENSITIVE CHANNEL"/>
    <property type="match status" value="1"/>
</dbReference>
<feature type="transmembrane region" description="Helical" evidence="8">
    <location>
        <begin position="20"/>
        <end position="39"/>
    </location>
</feature>
<proteinExistence type="inferred from homology"/>
<evidence type="ECO:0000259" key="9">
    <source>
        <dbReference type="Pfam" id="PF00924"/>
    </source>
</evidence>
<evidence type="ECO:0000259" key="10">
    <source>
        <dbReference type="Pfam" id="PF21082"/>
    </source>
</evidence>
<dbReference type="STRING" id="1095778.SAMN04489842_2494"/>
<evidence type="ECO:0000256" key="5">
    <source>
        <dbReference type="ARBA" id="ARBA00022989"/>
    </source>
</evidence>
<dbReference type="Gene3D" id="3.30.70.100">
    <property type="match status" value="1"/>
</dbReference>
<dbReference type="InterPro" id="IPR006685">
    <property type="entry name" value="MscS_channel_2nd"/>
</dbReference>
<keyword evidence="12" id="KW-1185">Reference proteome</keyword>
<comment type="subcellular location">
    <subcellularLocation>
        <location evidence="1">Cell membrane</location>
        <topology evidence="1">Multi-pass membrane protein</topology>
    </subcellularLocation>
</comment>
<feature type="transmembrane region" description="Helical" evidence="8">
    <location>
        <begin position="60"/>
        <end position="78"/>
    </location>
</feature>
<dbReference type="RefSeq" id="WP_090382158.1">
    <property type="nucleotide sequence ID" value="NZ_FNLC01000002.1"/>
</dbReference>
<dbReference type="SUPFAM" id="SSF82861">
    <property type="entry name" value="Mechanosensitive channel protein MscS (YggB), transmembrane region"/>
    <property type="match status" value="1"/>
</dbReference>
<evidence type="ECO:0000256" key="6">
    <source>
        <dbReference type="ARBA" id="ARBA00023136"/>
    </source>
</evidence>
<evidence type="ECO:0000256" key="8">
    <source>
        <dbReference type="SAM" id="Phobius"/>
    </source>
</evidence>
<dbReference type="Gene3D" id="2.30.30.60">
    <property type="match status" value="1"/>
</dbReference>
<comment type="similarity">
    <text evidence="2">Belongs to the MscS (TC 1.A.23) family.</text>
</comment>
<dbReference type="InterPro" id="IPR049278">
    <property type="entry name" value="MS_channel_C"/>
</dbReference>
<dbReference type="InterPro" id="IPR010920">
    <property type="entry name" value="LSM_dom_sf"/>
</dbReference>
<dbReference type="OrthoDB" id="31543at2157"/>
<feature type="transmembrane region" description="Helical" evidence="8">
    <location>
        <begin position="167"/>
        <end position="197"/>
    </location>
</feature>
<gene>
    <name evidence="11" type="ORF">SAMN04489842_2494</name>
</gene>
<sequence length="372" mass="40852">MSGILAGLDWLSSTVETPRQQVAVTVAAVGFLLSVLLSYRRIQHWLSERTRPLYADVLSFTLLAGTCLLSLAVVLGVWDLTGDIQQQFSELGLGEDVVARAIISFILIVATSIVVRFLKRVLEEVLGSASAVTAHQREVTHRIVQVIVWSLSLVVVLGVWIDDLGGLLVGAGFLGIVVGMAARQTLGTVLAGFVLMFARPFEIGDWIVVEDEEGVVTDISIVNTRLRSFDGEYIMIPNDVISSSMITNRSKQGRIRVDIDVGVDYDADVERVSALVESVLEDLEYALEAPSPQVVSKEFDDSAVVLGARFWIDNPSSARRWEARTAAINAIKREFDANGIDVPYPQRELSNRGETDVRIGDPEERMTPPEEK</sequence>
<name>A0A1H1GLT0_NATTX</name>
<dbReference type="GO" id="GO:0005886">
    <property type="term" value="C:plasma membrane"/>
    <property type="evidence" value="ECO:0007669"/>
    <property type="project" value="UniProtKB-SubCell"/>
</dbReference>
<feature type="domain" description="Mechanosensitive ion channel MscS C-terminal" evidence="10">
    <location>
        <begin position="257"/>
        <end position="341"/>
    </location>
</feature>
<dbReference type="Gene3D" id="1.10.287.1260">
    <property type="match status" value="1"/>
</dbReference>
<dbReference type="InterPro" id="IPR011014">
    <property type="entry name" value="MscS_channel_TM-2"/>
</dbReference>
<evidence type="ECO:0000256" key="3">
    <source>
        <dbReference type="ARBA" id="ARBA00022475"/>
    </source>
</evidence>
<dbReference type="EMBL" id="FNLC01000002">
    <property type="protein sequence ID" value="SDR14135.1"/>
    <property type="molecule type" value="Genomic_DNA"/>
</dbReference>
<dbReference type="SUPFAM" id="SSF50182">
    <property type="entry name" value="Sm-like ribonucleoproteins"/>
    <property type="match status" value="1"/>
</dbReference>
<dbReference type="PANTHER" id="PTHR30221">
    <property type="entry name" value="SMALL-CONDUCTANCE MECHANOSENSITIVE CHANNEL"/>
    <property type="match status" value="1"/>
</dbReference>
<evidence type="ECO:0000256" key="7">
    <source>
        <dbReference type="SAM" id="MobiDB-lite"/>
    </source>
</evidence>
<dbReference type="Pfam" id="PF00924">
    <property type="entry name" value="MS_channel_2nd"/>
    <property type="match status" value="1"/>
</dbReference>
<keyword evidence="5 8" id="KW-1133">Transmembrane helix</keyword>
<reference evidence="12" key="1">
    <citation type="submission" date="2016-10" db="EMBL/GenBank/DDBJ databases">
        <authorList>
            <person name="Varghese N."/>
            <person name="Submissions S."/>
        </authorList>
    </citation>
    <scope>NUCLEOTIDE SEQUENCE [LARGE SCALE GENOMIC DNA]</scope>
    <source>
        <strain evidence="12">DSM 24767</strain>
    </source>
</reference>
<evidence type="ECO:0000313" key="11">
    <source>
        <dbReference type="EMBL" id="SDR14135.1"/>
    </source>
</evidence>
<protein>
    <submittedName>
        <fullName evidence="11">Small-conductance mechanosensitive channel</fullName>
    </submittedName>
</protein>
<feature type="compositionally biased region" description="Basic and acidic residues" evidence="7">
    <location>
        <begin position="349"/>
        <end position="372"/>
    </location>
</feature>
<feature type="transmembrane region" description="Helical" evidence="8">
    <location>
        <begin position="98"/>
        <end position="118"/>
    </location>
</feature>
<dbReference type="SUPFAM" id="SSF82689">
    <property type="entry name" value="Mechanosensitive channel protein MscS (YggB), C-terminal domain"/>
    <property type="match status" value="1"/>
</dbReference>
<dbReference type="InterPro" id="IPR011066">
    <property type="entry name" value="MscS_channel_C_sf"/>
</dbReference>
<evidence type="ECO:0000313" key="12">
    <source>
        <dbReference type="Proteomes" id="UP000198848"/>
    </source>
</evidence>
<dbReference type="InterPro" id="IPR023408">
    <property type="entry name" value="MscS_beta-dom_sf"/>
</dbReference>
<keyword evidence="4 8" id="KW-0812">Transmembrane</keyword>
<dbReference type="Proteomes" id="UP000198848">
    <property type="component" value="Unassembled WGS sequence"/>
</dbReference>
<organism evidence="11 12">
    <name type="scientific">Natronobacterium texcoconense</name>
    <dbReference type="NCBI Taxonomy" id="1095778"/>
    <lineage>
        <taxon>Archaea</taxon>
        <taxon>Methanobacteriati</taxon>
        <taxon>Methanobacteriota</taxon>
        <taxon>Stenosarchaea group</taxon>
        <taxon>Halobacteria</taxon>
        <taxon>Halobacteriales</taxon>
        <taxon>Natrialbaceae</taxon>
        <taxon>Natronobacterium</taxon>
    </lineage>
</organism>
<evidence type="ECO:0000256" key="4">
    <source>
        <dbReference type="ARBA" id="ARBA00022692"/>
    </source>
</evidence>
<keyword evidence="6 8" id="KW-0472">Membrane</keyword>
<evidence type="ECO:0000256" key="1">
    <source>
        <dbReference type="ARBA" id="ARBA00004651"/>
    </source>
</evidence>
<accession>A0A1H1GLT0</accession>
<keyword evidence="3" id="KW-1003">Cell membrane</keyword>
<dbReference type="InterPro" id="IPR045275">
    <property type="entry name" value="MscS_archaea/bacteria_type"/>
</dbReference>
<dbReference type="AlphaFoldDB" id="A0A1H1GLT0"/>
<dbReference type="GO" id="GO:0008381">
    <property type="term" value="F:mechanosensitive monoatomic ion channel activity"/>
    <property type="evidence" value="ECO:0007669"/>
    <property type="project" value="InterPro"/>
</dbReference>